<evidence type="ECO:0000256" key="1">
    <source>
        <dbReference type="SAM" id="MobiDB-lite"/>
    </source>
</evidence>
<dbReference type="EMBL" id="GG738888">
    <property type="protein sequence ID" value="EFC41044.1"/>
    <property type="molecule type" value="Genomic_DNA"/>
</dbReference>
<dbReference type="OMA" id="EWNLDMS"/>
<evidence type="ECO:0000313" key="3">
    <source>
        <dbReference type="Proteomes" id="UP000006671"/>
    </source>
</evidence>
<dbReference type="VEuPathDB" id="AmoebaDB:NAEGRDRAFT_80797"/>
<dbReference type="KEGG" id="ngr:NAEGRDRAFT_80797"/>
<feature type="compositionally biased region" description="Polar residues" evidence="1">
    <location>
        <begin position="1"/>
        <end position="19"/>
    </location>
</feature>
<sequence length="274" mass="29904">MNNCSRNQLTSKSSSFMNSNHRRVQFFNGVTKRRRPKALSSSASCPSNGSQKQRRHSRPHIDCLQILDLSLNKQVLYIVPHAPSTPLRSNSCSTPTSLNNVVNFNSSNSNTTTPTTTTITASTSTAATTTTIASPAITAITTIASTSTPTNNSFSPTISNESSITSFNNRPAAAQQQDISTYNLNESSPINFNSVVIHGSLYQSDTMAPLNSNEFIIDNYNRIDPKPELNSRLSDQSSTISSNSQLDSPLSDITEWNLDMSGSMFDILFIETDF</sequence>
<reference evidence="2 3" key="1">
    <citation type="journal article" date="2010" name="Cell">
        <title>The genome of Naegleria gruberi illuminates early eukaryotic versatility.</title>
        <authorList>
            <person name="Fritz-Laylin L.K."/>
            <person name="Prochnik S.E."/>
            <person name="Ginger M.L."/>
            <person name="Dacks J.B."/>
            <person name="Carpenter M.L."/>
            <person name="Field M.C."/>
            <person name="Kuo A."/>
            <person name="Paredez A."/>
            <person name="Chapman J."/>
            <person name="Pham J."/>
            <person name="Shu S."/>
            <person name="Neupane R."/>
            <person name="Cipriano M."/>
            <person name="Mancuso J."/>
            <person name="Tu H."/>
            <person name="Salamov A."/>
            <person name="Lindquist E."/>
            <person name="Shapiro H."/>
            <person name="Lucas S."/>
            <person name="Grigoriev I.V."/>
            <person name="Cande W.Z."/>
            <person name="Fulton C."/>
            <person name="Rokhsar D.S."/>
            <person name="Dawson S.C."/>
        </authorList>
    </citation>
    <scope>NUCLEOTIDE SEQUENCE [LARGE SCALE GENOMIC DNA]</scope>
    <source>
        <strain evidence="2 3">NEG-M</strain>
    </source>
</reference>
<dbReference type="OrthoDB" id="10648983at2759"/>
<protein>
    <submittedName>
        <fullName evidence="2">Predicted protein</fullName>
    </submittedName>
</protein>
<dbReference type="AlphaFoldDB" id="D2VQ53"/>
<feature type="compositionally biased region" description="Polar residues" evidence="1">
    <location>
        <begin position="39"/>
        <end position="51"/>
    </location>
</feature>
<dbReference type="GeneID" id="8855688"/>
<dbReference type="InParanoid" id="D2VQ53"/>
<gene>
    <name evidence="2" type="ORF">NAEGRDRAFT_80797</name>
</gene>
<keyword evidence="3" id="KW-1185">Reference proteome</keyword>
<feature type="region of interest" description="Disordered" evidence="1">
    <location>
        <begin position="1"/>
        <end position="59"/>
    </location>
</feature>
<proteinExistence type="predicted"/>
<organism evidence="3">
    <name type="scientific">Naegleria gruberi</name>
    <name type="common">Amoeba</name>
    <dbReference type="NCBI Taxonomy" id="5762"/>
    <lineage>
        <taxon>Eukaryota</taxon>
        <taxon>Discoba</taxon>
        <taxon>Heterolobosea</taxon>
        <taxon>Tetramitia</taxon>
        <taxon>Eutetramitia</taxon>
        <taxon>Vahlkampfiidae</taxon>
        <taxon>Naegleria</taxon>
    </lineage>
</organism>
<dbReference type="RefSeq" id="XP_002673788.1">
    <property type="nucleotide sequence ID" value="XM_002673742.1"/>
</dbReference>
<feature type="region of interest" description="Disordered" evidence="1">
    <location>
        <begin position="227"/>
        <end position="247"/>
    </location>
</feature>
<feature type="compositionally biased region" description="Low complexity" evidence="1">
    <location>
        <begin position="233"/>
        <end position="247"/>
    </location>
</feature>
<name>D2VQ53_NAEGR</name>
<evidence type="ECO:0000313" key="2">
    <source>
        <dbReference type="EMBL" id="EFC41044.1"/>
    </source>
</evidence>
<accession>D2VQ53</accession>
<dbReference type="Proteomes" id="UP000006671">
    <property type="component" value="Unassembled WGS sequence"/>
</dbReference>